<keyword evidence="3" id="KW-1185">Reference proteome</keyword>
<keyword evidence="1" id="KW-0732">Signal</keyword>
<evidence type="ECO:0000256" key="1">
    <source>
        <dbReference type="SAM" id="SignalP"/>
    </source>
</evidence>
<dbReference type="AlphaFoldDB" id="A0A2V5IBS5"/>
<name>A0A2V5IBS5_ASPV1</name>
<protein>
    <recommendedName>
        <fullName evidence="4">Secreted protein</fullName>
    </recommendedName>
</protein>
<evidence type="ECO:0000313" key="3">
    <source>
        <dbReference type="Proteomes" id="UP000249829"/>
    </source>
</evidence>
<evidence type="ECO:0008006" key="4">
    <source>
        <dbReference type="Google" id="ProtNLM"/>
    </source>
</evidence>
<dbReference type="EMBL" id="KZ825117">
    <property type="protein sequence ID" value="PYI21467.1"/>
    <property type="molecule type" value="Genomic_DNA"/>
</dbReference>
<feature type="signal peptide" evidence="1">
    <location>
        <begin position="1"/>
        <end position="30"/>
    </location>
</feature>
<gene>
    <name evidence="2" type="ORF">BO99DRAFT_77771</name>
</gene>
<reference evidence="2 3" key="1">
    <citation type="submission" date="2018-02" db="EMBL/GenBank/DDBJ databases">
        <title>The genomes of Aspergillus section Nigri reveals drivers in fungal speciation.</title>
        <authorList>
            <consortium name="DOE Joint Genome Institute"/>
            <person name="Vesth T.C."/>
            <person name="Nybo J."/>
            <person name="Theobald S."/>
            <person name="Brandl J."/>
            <person name="Frisvad J.C."/>
            <person name="Nielsen K.F."/>
            <person name="Lyhne E.K."/>
            <person name="Kogle M.E."/>
            <person name="Kuo A."/>
            <person name="Riley R."/>
            <person name="Clum A."/>
            <person name="Nolan M."/>
            <person name="Lipzen A."/>
            <person name="Salamov A."/>
            <person name="Henrissat B."/>
            <person name="Wiebenga A."/>
            <person name="De vries R.P."/>
            <person name="Grigoriev I.V."/>
            <person name="Mortensen U.H."/>
            <person name="Andersen M.R."/>
            <person name="Baker S.E."/>
        </authorList>
    </citation>
    <scope>NUCLEOTIDE SEQUENCE [LARGE SCALE GENOMIC DNA]</scope>
    <source>
        <strain evidence="2 3">CBS 115571</strain>
    </source>
</reference>
<evidence type="ECO:0000313" key="2">
    <source>
        <dbReference type="EMBL" id="PYI21467.1"/>
    </source>
</evidence>
<dbReference type="Proteomes" id="UP000249829">
    <property type="component" value="Unassembled WGS sequence"/>
</dbReference>
<organism evidence="2 3">
    <name type="scientific">Aspergillus violaceofuscus (strain CBS 115571)</name>
    <dbReference type="NCBI Taxonomy" id="1450538"/>
    <lineage>
        <taxon>Eukaryota</taxon>
        <taxon>Fungi</taxon>
        <taxon>Dikarya</taxon>
        <taxon>Ascomycota</taxon>
        <taxon>Pezizomycotina</taxon>
        <taxon>Eurotiomycetes</taxon>
        <taxon>Eurotiomycetidae</taxon>
        <taxon>Eurotiales</taxon>
        <taxon>Aspergillaceae</taxon>
        <taxon>Aspergillus</taxon>
    </lineage>
</organism>
<proteinExistence type="predicted"/>
<feature type="chain" id="PRO_5015982248" description="Secreted protein" evidence="1">
    <location>
        <begin position="31"/>
        <end position="80"/>
    </location>
</feature>
<accession>A0A2V5IBS5</accession>
<sequence>MCQRERQKQCQSFEFLFLLLFNILLYRACCSPLLDNRSTLSLYKKRIRGAQEPEPISHPRRLLFVTPDRLIGRDEHPRGL</sequence>